<reference evidence="2" key="1">
    <citation type="submission" date="2021-10" db="EMBL/GenBank/DDBJ databases">
        <authorList>
            <person name="Piombo E."/>
        </authorList>
    </citation>
    <scope>NUCLEOTIDE SEQUENCE</scope>
</reference>
<feature type="compositionally biased region" description="Low complexity" evidence="1">
    <location>
        <begin position="1"/>
        <end position="22"/>
    </location>
</feature>
<sequence length="339" mass="37694">MQLVPDSLPLSSQSDSQSASPATMDRRHYLGRHGHRADPSPSAPSASPSPSAQARHDRAVMASVVTAFKINYLGPAYNLPKPYLDEETLQTFGITIAGLSLTSGKPTHGRVAVLEPIPHDQMEKWITLTGTKTVDSDVANLVHFPDHCLNHNHDEADALFRTIGYYLNDNILGFFRPNIVRDFTCWEHFPNENTFLQKVSHNDWYVHGIMRYCKVKRPPALDTRFPHNTSFVSDRNPLKDGILSKSELVAILGLAFIFASGALERDDLPFIVPVTIVSASWRSCRVVQGVVDLTAKPKPLIDIRMSRIVSFQKGVKTPEAWPEMVKLLSIIVAKPIPVS</sequence>
<gene>
    <name evidence="2" type="ORF">CRHIZ90672A_00006402</name>
</gene>
<organism evidence="2 3">
    <name type="scientific">Clonostachys rhizophaga</name>
    <dbReference type="NCBI Taxonomy" id="160324"/>
    <lineage>
        <taxon>Eukaryota</taxon>
        <taxon>Fungi</taxon>
        <taxon>Dikarya</taxon>
        <taxon>Ascomycota</taxon>
        <taxon>Pezizomycotina</taxon>
        <taxon>Sordariomycetes</taxon>
        <taxon>Hypocreomycetidae</taxon>
        <taxon>Hypocreales</taxon>
        <taxon>Bionectriaceae</taxon>
        <taxon>Clonostachys</taxon>
    </lineage>
</organism>
<evidence type="ECO:0000256" key="1">
    <source>
        <dbReference type="SAM" id="MobiDB-lite"/>
    </source>
</evidence>
<keyword evidence="3" id="KW-1185">Reference proteome</keyword>
<accession>A0A9N9YVH2</accession>
<feature type="region of interest" description="Disordered" evidence="1">
    <location>
        <begin position="1"/>
        <end position="58"/>
    </location>
</feature>
<feature type="compositionally biased region" description="Low complexity" evidence="1">
    <location>
        <begin position="39"/>
        <end position="52"/>
    </location>
</feature>
<dbReference type="OrthoDB" id="4870109at2759"/>
<dbReference type="Proteomes" id="UP000696573">
    <property type="component" value="Unassembled WGS sequence"/>
</dbReference>
<evidence type="ECO:0000313" key="3">
    <source>
        <dbReference type="Proteomes" id="UP000696573"/>
    </source>
</evidence>
<protein>
    <submittedName>
        <fullName evidence="2">Uncharacterized protein</fullName>
    </submittedName>
</protein>
<comment type="caution">
    <text evidence="2">The sequence shown here is derived from an EMBL/GenBank/DDBJ whole genome shotgun (WGS) entry which is preliminary data.</text>
</comment>
<evidence type="ECO:0000313" key="2">
    <source>
        <dbReference type="EMBL" id="CAH0038850.1"/>
    </source>
</evidence>
<dbReference type="AlphaFoldDB" id="A0A9N9YVH2"/>
<dbReference type="EMBL" id="CABFNQ020000760">
    <property type="protein sequence ID" value="CAH0038850.1"/>
    <property type="molecule type" value="Genomic_DNA"/>
</dbReference>
<proteinExistence type="predicted"/>
<name>A0A9N9YVH2_9HYPO</name>